<dbReference type="InterPro" id="IPR045002">
    <property type="entry name" value="Ech1-like"/>
</dbReference>
<dbReference type="SUPFAM" id="SSF52096">
    <property type="entry name" value="ClpP/crotonase"/>
    <property type="match status" value="1"/>
</dbReference>
<accession>A0A8A5D4W0</accession>
<dbReference type="GO" id="GO:0051750">
    <property type="term" value="F:delta(3,5)-delta(2,4)-dienoyl-CoA isomerase activity"/>
    <property type="evidence" value="ECO:0007669"/>
    <property type="project" value="TreeGrafter"/>
</dbReference>
<dbReference type="Gene3D" id="3.90.226.10">
    <property type="entry name" value="2-enoyl-CoA Hydratase, Chain A, domain 1"/>
    <property type="match status" value="1"/>
</dbReference>
<reference evidence="2" key="1">
    <citation type="journal article" date="2020" name="Chem. Sci.">
        <title>Uncovering biosynthetic relationships between antifungal nonadrides and octadrides.</title>
        <authorList>
            <person name="de Mattos-Shipley K.M.J."/>
            <person name="Spencer C."/>
            <person name="Greco C."/>
            <person name="Heard D.M."/>
            <person name="O'Flynn D.E."/>
            <person name="Dao T.T."/>
            <person name="Song Z."/>
            <person name="Mulholland N.P."/>
            <person name="Vincent J.L."/>
            <person name="Simpson T.J."/>
            <person name="Cox R.R."/>
            <person name="Bailey A.M."/>
            <person name="Willis C.L."/>
        </authorList>
    </citation>
    <scope>NUCLEOTIDE SEQUENCE</scope>
    <source>
        <strain evidence="2">UAMH 3620</strain>
    </source>
</reference>
<evidence type="ECO:0000313" key="2">
    <source>
        <dbReference type="EMBL" id="QTE76002.1"/>
    </source>
</evidence>
<proteinExistence type="inferred from homology"/>
<name>A0A8A5D4W0_9PEZI</name>
<organism evidence="2">
    <name type="scientific">Scytalidium album</name>
    <dbReference type="NCBI Taxonomy" id="1525810"/>
    <lineage>
        <taxon>Eukaryota</taxon>
        <taxon>Fungi</taxon>
        <taxon>Dikarya</taxon>
        <taxon>Ascomycota</taxon>
        <taxon>Pezizomycotina</taxon>
        <taxon>Leotiomycetes</taxon>
        <taxon>Leotiomycetes incertae sedis</taxon>
        <taxon>Scytalidium</taxon>
    </lineage>
</organism>
<dbReference type="InterPro" id="IPR001753">
    <property type="entry name" value="Enoyl-CoA_hydra/iso"/>
</dbReference>
<dbReference type="Pfam" id="PF00378">
    <property type="entry name" value="ECH_1"/>
    <property type="match status" value="1"/>
</dbReference>
<comment type="similarity">
    <text evidence="1">Belongs to the enoyl-CoA hydratase/isomerase family.</text>
</comment>
<dbReference type="PANTHER" id="PTHR43149">
    <property type="entry name" value="ENOYL-COA HYDRATASE"/>
    <property type="match status" value="1"/>
</dbReference>
<sequence>MVGPISSLQLWYPCQYVLHIELIRPAQNGGFSDVFEDLGAIFNSAINDEKVRVVILSGVCDTTLQVGVEATALARDAGGVQKCVFALEACIKPVICITQGVCSASGTALACACDVRISTSNTIFTLKGAEASGVNAVAMLAKEVCSFSWLRDVSLTRRGFQANEAYRMGFASRICGSKTEAFNEALRLALMIADRSIYAVQTAKMACVRELQPNGKAPMSYLALAHSD</sequence>
<evidence type="ECO:0000256" key="1">
    <source>
        <dbReference type="ARBA" id="ARBA00005254"/>
    </source>
</evidence>
<dbReference type="AlphaFoldDB" id="A0A8A5D4W0"/>
<dbReference type="PANTHER" id="PTHR43149:SF1">
    <property type="entry name" value="DELTA(3,5)-DELTA(2,4)-DIENOYL-COA ISOMERASE, MITOCHONDRIAL"/>
    <property type="match status" value="1"/>
</dbReference>
<protein>
    <submittedName>
        <fullName evidence="2">ScyR2</fullName>
    </submittedName>
</protein>
<dbReference type="EMBL" id="MT724050">
    <property type="protein sequence ID" value="QTE76002.1"/>
    <property type="molecule type" value="Genomic_DNA"/>
</dbReference>
<dbReference type="GO" id="GO:0005739">
    <property type="term" value="C:mitochondrion"/>
    <property type="evidence" value="ECO:0007669"/>
    <property type="project" value="TreeGrafter"/>
</dbReference>
<dbReference type="InterPro" id="IPR029045">
    <property type="entry name" value="ClpP/crotonase-like_dom_sf"/>
</dbReference>
<dbReference type="CDD" id="cd06558">
    <property type="entry name" value="crotonase-like"/>
    <property type="match status" value="1"/>
</dbReference>
<gene>
    <name evidence="2" type="primary">scyR2</name>
</gene>